<dbReference type="GO" id="GO:0005634">
    <property type="term" value="C:nucleus"/>
    <property type="evidence" value="ECO:0007669"/>
    <property type="project" value="TreeGrafter"/>
</dbReference>
<keyword evidence="1" id="KW-0235">DNA replication</keyword>
<reference evidence="3" key="1">
    <citation type="journal article" date="2023" name="Commun. Biol.">
        <title>Genome analysis of Parmales, the sister group of diatoms, reveals the evolutionary specialization of diatoms from phago-mixotrophs to photoautotrophs.</title>
        <authorList>
            <person name="Ban H."/>
            <person name="Sato S."/>
            <person name="Yoshikawa S."/>
            <person name="Yamada K."/>
            <person name="Nakamura Y."/>
            <person name="Ichinomiya M."/>
            <person name="Sato N."/>
            <person name="Blanc-Mathieu R."/>
            <person name="Endo H."/>
            <person name="Kuwata A."/>
            <person name="Ogata H."/>
        </authorList>
    </citation>
    <scope>NUCLEOTIDE SEQUENCE [LARGE SCALE GENOMIC DNA]</scope>
</reference>
<organism evidence="2 3">
    <name type="scientific">Triparma laevis f. inornata</name>
    <dbReference type="NCBI Taxonomy" id="1714386"/>
    <lineage>
        <taxon>Eukaryota</taxon>
        <taxon>Sar</taxon>
        <taxon>Stramenopiles</taxon>
        <taxon>Ochrophyta</taxon>
        <taxon>Bolidophyceae</taxon>
        <taxon>Parmales</taxon>
        <taxon>Triparmaceae</taxon>
        <taxon>Triparma</taxon>
    </lineage>
</organism>
<dbReference type="GO" id="GO:0006261">
    <property type="term" value="P:DNA-templated DNA replication"/>
    <property type="evidence" value="ECO:0007669"/>
    <property type="project" value="TreeGrafter"/>
</dbReference>
<dbReference type="FunFam" id="1.10.8.60:FF:000030">
    <property type="entry name" value="replication factor C subunit 3"/>
    <property type="match status" value="1"/>
</dbReference>
<dbReference type="Pfam" id="PF22534">
    <property type="entry name" value="RFC_C"/>
    <property type="match status" value="1"/>
</dbReference>
<accession>A0A9W7BE42</accession>
<dbReference type="GO" id="GO:0006281">
    <property type="term" value="P:DNA repair"/>
    <property type="evidence" value="ECO:0007669"/>
    <property type="project" value="TreeGrafter"/>
</dbReference>
<dbReference type="InterPro" id="IPR050238">
    <property type="entry name" value="DNA_Rep/Repair_Clamp_Loader"/>
</dbReference>
<dbReference type="InterPro" id="IPR008921">
    <property type="entry name" value="DNA_pol3_clamp-load_cplx_C"/>
</dbReference>
<dbReference type="Gene3D" id="3.40.50.300">
    <property type="entry name" value="P-loop containing nucleotide triphosphate hydrolases"/>
    <property type="match status" value="1"/>
</dbReference>
<dbReference type="InterPro" id="IPR027417">
    <property type="entry name" value="P-loop_NTPase"/>
</dbReference>
<sequence>LWVDKHRPKALQNLDYHNEISERLEAMSNTASLPHLFFFGPSGAGKKTRIQALLKELFGATALKTRLDSRTFETPTKRKIEINMITSSVHIELNPSDAGNYDRYIVQNVIKEIAQNHPLIQNKQVPFKVLIINEVDKLSKQAQAGLRRTMEKYTSVCRIILVGCNQSKVIDPLKSRCLGIRVAAPSIDAIASVLISTGKKESVNVPNELAVQIARMSGRNLRRAILMLESAHTQNPQLVTGEQSPQKLLQGETNARSTKYVIPLLQRLLTPIHSLSAREMLYELLINCIPSSVIMKSLTIELLKNCDDSLKVEVVKWAAFYEGRMNGGKEIFHLEAFVAKFMALYKEYLTNLFG</sequence>
<dbReference type="PANTHER" id="PTHR11669:SF1">
    <property type="entry name" value="REPLICATION FACTOR C SUBUNIT 3"/>
    <property type="match status" value="1"/>
</dbReference>
<evidence type="ECO:0000313" key="3">
    <source>
        <dbReference type="Proteomes" id="UP001162640"/>
    </source>
</evidence>
<feature type="non-terminal residue" evidence="2">
    <location>
        <position position="1"/>
    </location>
</feature>
<name>A0A9W7BE42_9STRA</name>
<dbReference type="GO" id="GO:0005663">
    <property type="term" value="C:DNA replication factor C complex"/>
    <property type="evidence" value="ECO:0007669"/>
    <property type="project" value="TreeGrafter"/>
</dbReference>
<dbReference type="Pfam" id="PF13177">
    <property type="entry name" value="DNA_pol3_delta2"/>
    <property type="match status" value="1"/>
</dbReference>
<dbReference type="GO" id="GO:0003677">
    <property type="term" value="F:DNA binding"/>
    <property type="evidence" value="ECO:0007669"/>
    <property type="project" value="InterPro"/>
</dbReference>
<dbReference type="EMBL" id="BLQM01000344">
    <property type="protein sequence ID" value="GMH84475.1"/>
    <property type="molecule type" value="Genomic_DNA"/>
</dbReference>
<evidence type="ECO:0000313" key="2">
    <source>
        <dbReference type="EMBL" id="GMH84475.1"/>
    </source>
</evidence>
<dbReference type="Pfam" id="PF21960">
    <property type="entry name" value="RCF1-5-like_lid"/>
    <property type="match status" value="1"/>
</dbReference>
<proteinExistence type="predicted"/>
<comment type="caution">
    <text evidence="2">The sequence shown here is derived from an EMBL/GenBank/DDBJ whole genome shotgun (WGS) entry which is preliminary data.</text>
</comment>
<dbReference type="CDD" id="cd00009">
    <property type="entry name" value="AAA"/>
    <property type="match status" value="1"/>
</dbReference>
<gene>
    <name evidence="2" type="ORF">TL16_g09936</name>
</gene>
<dbReference type="Gene3D" id="1.10.8.60">
    <property type="match status" value="1"/>
</dbReference>
<dbReference type="SUPFAM" id="SSF48019">
    <property type="entry name" value="post-AAA+ oligomerization domain-like"/>
    <property type="match status" value="1"/>
</dbReference>
<dbReference type="FunFam" id="3.40.50.300:FF:000136">
    <property type="entry name" value="Replication factor C subunit 5"/>
    <property type="match status" value="1"/>
</dbReference>
<evidence type="ECO:0008006" key="4">
    <source>
        <dbReference type="Google" id="ProtNLM"/>
    </source>
</evidence>
<protein>
    <recommendedName>
        <fullName evidence="4">Replication factor C subunit 3</fullName>
    </recommendedName>
</protein>
<dbReference type="PANTHER" id="PTHR11669">
    <property type="entry name" value="REPLICATION FACTOR C / DNA POLYMERASE III GAMMA-TAU SUBUNIT"/>
    <property type="match status" value="1"/>
</dbReference>
<dbReference type="SUPFAM" id="SSF52540">
    <property type="entry name" value="P-loop containing nucleoside triphosphate hydrolases"/>
    <property type="match status" value="1"/>
</dbReference>
<dbReference type="GO" id="GO:0003689">
    <property type="term" value="F:DNA clamp loader activity"/>
    <property type="evidence" value="ECO:0007669"/>
    <property type="project" value="TreeGrafter"/>
</dbReference>
<feature type="non-terminal residue" evidence="2">
    <location>
        <position position="354"/>
    </location>
</feature>
<dbReference type="Gene3D" id="1.20.272.10">
    <property type="match status" value="1"/>
</dbReference>
<evidence type="ECO:0000256" key="1">
    <source>
        <dbReference type="ARBA" id="ARBA00022705"/>
    </source>
</evidence>
<dbReference type="Proteomes" id="UP001162640">
    <property type="component" value="Unassembled WGS sequence"/>
</dbReference>
<dbReference type="AlphaFoldDB" id="A0A9W7BE42"/>